<dbReference type="PANTHER" id="PTHR43677">
    <property type="entry name" value="SHORT-CHAIN DEHYDROGENASE/REDUCTASE"/>
    <property type="match status" value="1"/>
</dbReference>
<dbReference type="AlphaFoldDB" id="A0A1M5AZN3"/>
<dbReference type="Gene3D" id="3.90.180.10">
    <property type="entry name" value="Medium-chain alcohol dehydrogenases, catalytic domain"/>
    <property type="match status" value="1"/>
</dbReference>
<dbReference type="Gene3D" id="3.40.50.720">
    <property type="entry name" value="NAD(P)-binding Rossmann-like Domain"/>
    <property type="match status" value="1"/>
</dbReference>
<dbReference type="InterPro" id="IPR036291">
    <property type="entry name" value="NAD(P)-bd_dom_sf"/>
</dbReference>
<dbReference type="NCBIfam" id="TIGR02823">
    <property type="entry name" value="oxido_YhdH"/>
    <property type="match status" value="1"/>
</dbReference>
<evidence type="ECO:0000259" key="1">
    <source>
        <dbReference type="SMART" id="SM00829"/>
    </source>
</evidence>
<dbReference type="SMART" id="SM00829">
    <property type="entry name" value="PKS_ER"/>
    <property type="match status" value="1"/>
</dbReference>
<reference evidence="2 3" key="1">
    <citation type="submission" date="2016-11" db="EMBL/GenBank/DDBJ databases">
        <authorList>
            <person name="Jaros S."/>
            <person name="Januszkiewicz K."/>
            <person name="Wedrychowicz H."/>
        </authorList>
    </citation>
    <scope>NUCLEOTIDE SEQUENCE [LARGE SCALE GENOMIC DNA]</scope>
    <source>
        <strain evidence="2 3">DSM 19980</strain>
    </source>
</reference>
<dbReference type="RefSeq" id="WP_072823156.1">
    <property type="nucleotide sequence ID" value="NZ_FQUJ01000010.1"/>
</dbReference>
<dbReference type="Pfam" id="PF00107">
    <property type="entry name" value="ADH_zinc_N"/>
    <property type="match status" value="1"/>
</dbReference>
<evidence type="ECO:0000313" key="2">
    <source>
        <dbReference type="EMBL" id="SHF35669.1"/>
    </source>
</evidence>
<protein>
    <submittedName>
        <fullName evidence="2">Putative quinone oxidoreductase, YhdH/YhfP family</fullName>
    </submittedName>
</protein>
<dbReference type="InterPro" id="IPR014188">
    <property type="entry name" value="Acrylyl-CoA_reductase_AcuI"/>
</dbReference>
<gene>
    <name evidence="2" type="ORF">SAMN02745148_02409</name>
</gene>
<dbReference type="STRING" id="1121942.SAMN02745148_02409"/>
<dbReference type="InterPro" id="IPR020843">
    <property type="entry name" value="ER"/>
</dbReference>
<dbReference type="InterPro" id="IPR011032">
    <property type="entry name" value="GroES-like_sf"/>
</dbReference>
<accession>A0A1M5AZN3</accession>
<feature type="domain" description="Enoyl reductase (ER)" evidence="1">
    <location>
        <begin position="14"/>
        <end position="320"/>
    </location>
</feature>
<dbReference type="GO" id="GO:0043957">
    <property type="term" value="F:acryloyl-CoA reductase (NADPH) activity"/>
    <property type="evidence" value="ECO:0007669"/>
    <property type="project" value="TreeGrafter"/>
</dbReference>
<sequence>MPRVLMLRDQEPRSQVEELGVDQLPDRSVSVDIDYSDLNYKDALAVTGKGKIVRDYPFVPGIDFAGTVRESHSDRYAPGDKVILTGWGVGERHWGGFAETMNVDAEWLVPCPEALSPRDSMLLGTAGLTAMLSVIRLEQAGLAAGSKVLVTGATGGVGSWAVQMLAQLDYEVHAVTGKADQHAWLKELGASEIVDRSELDGDTRPLEKGLWDGAVDTVGGKVLASVLARMTYQGRVAAVGLAGGTDLPTTVMPFILRGVALLGVDSVMVPFEQRQAAWQRLAALPRDLFTRMHVEEVGLGQAATQAEAMLKGKTRGRVLINPHQD</sequence>
<organism evidence="2 3">
    <name type="scientific">Modicisalibacter ilicicola DSM 19980</name>
    <dbReference type="NCBI Taxonomy" id="1121942"/>
    <lineage>
        <taxon>Bacteria</taxon>
        <taxon>Pseudomonadati</taxon>
        <taxon>Pseudomonadota</taxon>
        <taxon>Gammaproteobacteria</taxon>
        <taxon>Oceanospirillales</taxon>
        <taxon>Halomonadaceae</taxon>
        <taxon>Modicisalibacter</taxon>
    </lineage>
</organism>
<dbReference type="PANTHER" id="PTHR43677:SF1">
    <property type="entry name" value="ACRYLYL-COA REDUCTASE ACUI-RELATED"/>
    <property type="match status" value="1"/>
</dbReference>
<dbReference type="InterPro" id="IPR013149">
    <property type="entry name" value="ADH-like_C"/>
</dbReference>
<dbReference type="EMBL" id="FQUJ01000010">
    <property type="protein sequence ID" value="SHF35669.1"/>
    <property type="molecule type" value="Genomic_DNA"/>
</dbReference>
<name>A0A1M5AZN3_9GAMM</name>
<dbReference type="InterPro" id="IPR013154">
    <property type="entry name" value="ADH-like_N"/>
</dbReference>
<dbReference type="Proteomes" id="UP000184346">
    <property type="component" value="Unassembled WGS sequence"/>
</dbReference>
<dbReference type="OrthoDB" id="9782155at2"/>
<dbReference type="SUPFAM" id="SSF51735">
    <property type="entry name" value="NAD(P)-binding Rossmann-fold domains"/>
    <property type="match status" value="1"/>
</dbReference>
<keyword evidence="3" id="KW-1185">Reference proteome</keyword>
<dbReference type="SUPFAM" id="SSF50129">
    <property type="entry name" value="GroES-like"/>
    <property type="match status" value="1"/>
</dbReference>
<proteinExistence type="predicted"/>
<dbReference type="CDD" id="cd08288">
    <property type="entry name" value="MDR_yhdh"/>
    <property type="match status" value="1"/>
</dbReference>
<dbReference type="InterPro" id="IPR051397">
    <property type="entry name" value="Zn-ADH-like_protein"/>
</dbReference>
<dbReference type="Pfam" id="PF08240">
    <property type="entry name" value="ADH_N"/>
    <property type="match status" value="1"/>
</dbReference>
<evidence type="ECO:0000313" key="3">
    <source>
        <dbReference type="Proteomes" id="UP000184346"/>
    </source>
</evidence>